<keyword evidence="2" id="KW-1185">Reference proteome</keyword>
<dbReference type="EMBL" id="CP139961">
    <property type="protein sequence ID" value="WQE04052.1"/>
    <property type="molecule type" value="Genomic_DNA"/>
</dbReference>
<evidence type="ECO:0000313" key="1">
    <source>
        <dbReference type="EMBL" id="WQE04052.1"/>
    </source>
</evidence>
<organism evidence="1 2">
    <name type="scientific">Moraxella canis</name>
    <dbReference type="NCBI Taxonomy" id="90239"/>
    <lineage>
        <taxon>Bacteria</taxon>
        <taxon>Pseudomonadati</taxon>
        <taxon>Pseudomonadota</taxon>
        <taxon>Gammaproteobacteria</taxon>
        <taxon>Moraxellales</taxon>
        <taxon>Moraxellaceae</taxon>
        <taxon>Moraxella</taxon>
    </lineage>
</organism>
<protein>
    <recommendedName>
        <fullName evidence="3">SMI1/KNR4 family protein</fullName>
    </recommendedName>
</protein>
<sequence length="205" mass="24703">MNYYLDNSDTYYLESEYWSEERDFLRNNQCRLLNRDEANEFNLSNFFNKNDTDIKPILRRYFEYFILPYELDDYIDSDLTTDKVIIELISENLKNNIYLASTDKDKCCFIECRLPITEDIIYNLYRSHINTPFIIFDADEKFFVLIDFDLPIQIIGYKDSVIDGNNFISNQMGQSGWSDLFSRYRSYVNLKNIFINYYEPLIKKS</sequence>
<gene>
    <name evidence="1" type="ORF">U0021_00150</name>
</gene>
<evidence type="ECO:0008006" key="3">
    <source>
        <dbReference type="Google" id="ProtNLM"/>
    </source>
</evidence>
<proteinExistence type="predicted"/>
<reference evidence="1 2" key="1">
    <citation type="submission" date="2023-12" db="EMBL/GenBank/DDBJ databases">
        <title>Genome sequencing and assembly of bacterial species from a model synthetic community.</title>
        <authorList>
            <person name="Hogle S.L."/>
        </authorList>
    </citation>
    <scope>NUCLEOTIDE SEQUENCE [LARGE SCALE GENOMIC DNA]</scope>
    <source>
        <strain evidence="1 2">HAMBI_2792</strain>
    </source>
</reference>
<dbReference type="Proteomes" id="UP001324384">
    <property type="component" value="Chromosome"/>
</dbReference>
<accession>A0ABZ0WXR3</accession>
<evidence type="ECO:0000313" key="2">
    <source>
        <dbReference type="Proteomes" id="UP001324384"/>
    </source>
</evidence>
<dbReference type="RefSeq" id="WP_114799979.1">
    <property type="nucleotide sequence ID" value="NZ_CP139961.1"/>
</dbReference>
<name>A0ABZ0WXR3_9GAMM</name>